<dbReference type="FunFam" id="2.30.30.40:FF:000011">
    <property type="entry name" value="Microtubule-actin cross-linking factor 1"/>
    <property type="match status" value="1"/>
</dbReference>
<dbReference type="GO" id="GO:0005737">
    <property type="term" value="C:cytoplasm"/>
    <property type="evidence" value="ECO:0007669"/>
    <property type="project" value="TreeGrafter"/>
</dbReference>
<dbReference type="CTD" id="667"/>
<keyword evidence="6" id="KW-0597">Phosphoprotein</keyword>
<dbReference type="Gene3D" id="1.20.58.1060">
    <property type="match status" value="1"/>
</dbReference>
<dbReference type="Gene3D" id="2.30.30.40">
    <property type="entry name" value="SH3 Domains"/>
    <property type="match status" value="1"/>
</dbReference>
<feature type="coiled-coil region" evidence="12">
    <location>
        <begin position="1134"/>
        <end position="1323"/>
    </location>
</feature>
<dbReference type="GO" id="GO:0005925">
    <property type="term" value="C:focal adhesion"/>
    <property type="evidence" value="ECO:0007669"/>
    <property type="project" value="TreeGrafter"/>
</dbReference>
<dbReference type="Pfam" id="PF00435">
    <property type="entry name" value="Spectrin"/>
    <property type="match status" value="1"/>
</dbReference>
<reference evidence="15" key="1">
    <citation type="submission" date="2025-08" db="UniProtKB">
        <authorList>
            <consortium name="Ensembl"/>
        </authorList>
    </citation>
    <scope>IDENTIFICATION</scope>
</reference>
<evidence type="ECO:0000256" key="5">
    <source>
        <dbReference type="ARBA" id="ARBA00022490"/>
    </source>
</evidence>
<reference evidence="15" key="2">
    <citation type="submission" date="2025-09" db="UniProtKB">
        <authorList>
            <consortium name="Ensembl"/>
        </authorList>
    </citation>
    <scope>IDENTIFICATION</scope>
</reference>
<evidence type="ECO:0000256" key="9">
    <source>
        <dbReference type="ARBA" id="ARBA00023054"/>
    </source>
</evidence>
<evidence type="ECO:0000256" key="12">
    <source>
        <dbReference type="SAM" id="Coils"/>
    </source>
</evidence>
<gene>
    <name evidence="15" type="primary">DST</name>
</gene>
<sequence>MHSSSYSYRSSDSVFSNTTSTRTSLDSNENFLSVNCGPTLINSCISFGNESFDGHRLEMLQQIANRVQRDSVICEDKLILARNALQSDSKRLESGVQFQNEAEIAGYILECENLLRQHVIDVQILIDGKYYQADQLVQRVAKLRDEIMALRNECSSVYSKGRMLMTEQTKLMISGITQSLNSGFAQTLNPSLNSGLTQGLTPSLTPSSVTSGLSSGLTSRLTPSVTPAYTPGFPSGGLVPSFSSGVEANSLQTLKLMQIRKPLLKSSLLDQNLTEEEINMKFVQDLLNWVDEMQVQLDRTEWGSDLPSVESHLENHKNVHRAIEEFESSLKEAKISEIQMTAPLKLTYAEKLHRLESQYAKLLNTSRNQERHLDTLHNFVTRATNELIWLNEKEEEEVAYDWSERNNNIARKKDYHAELMRELDQKEENIKSVQEIAEQLLSENHPARLTIEAYRAAMQTQWSWVLQLCQCVEQHVKENTAYFEFFNDAKEATDYLKNLKDAIQRKYSCDRSSSIHKLEDLVQESMEEKEELLQYKSTVASLMGRAKTIIQLKPRNPDCPLKTSIPIKAICDYRQIEITIYKDDECVLANNSHRAKWKVISPTGNEAMVPSVCFTVPPPNKEAVDFANRIEQQYQNVLTLWHESHINMKSVVSWHYLINEIDRIRASNVASIKTMLPGEHQQVLSNLQSRFEDFLEDSQESQIFSGSDITQLEKEVNVCKQYYQELLKSAEREEQEESVYNLYISEVRNIRLRLESCEDRLIRQIRTPLERDDLHESVFRITEQEKLKKELERLKDDLGTITNKCEEFFSQAATSASVPTLRSELGVVIQNMNQVYSMSSTYIDKLKTVNLVLKNTQAAEALVKLYETKLCEEEAVIADKNNIENLISTLKQWRSEVDEKREVFHALEDELQKAKAISDEMFKTYKERDLDFDWHKEKADQLVERWQNIHVQIDNRLRDLEGIGKSLKYYRDTYHPLDDWIQQVETTQRKIQENQPENSKTLATQLNQQKMLVSEIEMKQSKMDECQKYAEQYSTTVKDYELQTMTYRAMVDSQQKSPVKRRRMQSSADLIIQEFMDLRTRYTALVTLMTQYIKFAGDSLKRLEEEEIKKCKETSEHGAYSDLLQRQKATMIENSKLTGKISELERMVAELKKQKSRAEEELPKVKEAAENELRKQQRNVEDIALQKIRAESEAKQYRRELETIVREKEAAERELERVRRLTLEAEAKRAAVEENLLNFRNQLEENTFTRRTLEDHLKRKDSSLNDLEQQKNKLMEELRRKRDNEEELLKLIKQMEKDLTFQKQIAEEQLKEKQKIEREARRRITEMQYSCRENTSPACAVAQATSYRGTADKQKTEELKQQVDELTVANRKAEKDMRELKYELSALQLEKTSSEEKARLLKEKLDETNNTLKCLKLELERKDQVEEGYSQQLRELSRQLNQTTDKAEEVLQEANDLKKIKHNYELELECLQQEKGKLQREVDRITRTRAVAERDIQHLNSQVNSLQAEKESSNERVRFCQRKSDHLKEQFEKSHAQLLQNIKAEKENNDKIQKLNEELKKSNECAETLKQKVDELTRQNNETKLTMQRIQAESANVVLEKQAIQQRCEALKIQADGFRDQLRNTNEHLHKQTKTEQDFHRKIKCLEEDLAKSQNLVSEFKQKCDQQNIIIQNTEKEVRNLSAELTASKEEKRRGEQKVQLQQAQVQELNNRLKQVQDELHLKTIEEQMTHRKMLLFQEESDKFKRSAEEFRKKMEKLMDSKVITEKDISGIQLDFVSLQQENCRAQENAKLCETNIRELERQLQQYREQMQRGQNVEANHYQKCRKLEDELVAQKREVERLKQKMDQQIKEHEHQLVLLQCEIQKKNPAKDCTFKPDFEMAVKECQHTGELSCRNTGQLRPATRSPLLRRTRESQQSEEKWQHRVVDQIPKEVQFWPSGAPLEKEKSQQCYSEYFSQTSTELQITFDEANPITKLSEIEKIRDEALYNSRPPVRYQDDKCAMDLAKLLAPLEIAKSKQYDMHTEVTTLKQEKNPGPSAEEWTLEGCRASSGLQREFIKKGSERETFQNSDGDHVCSVRDDEFKFQGLRHTVTARQLVEAKLLDMKTVEQLRLGLKTVGEVQKTLSKFLTRATSIAGLYLESTKEKISFASAAKNIIIDKMMALAFLEAQAATGFIINPISGQTYSVEDAILEGVIDPEFKIRLLEAEKAALGYSYSSKTLSVFQAMENRMLDRQKGKHMLEAQIASGGVIDPVRGIRVPPEVAVQQGLLNNAILQFLHEPSSNTRVFPNPNNKQALYYSELLRMCVFDVDCQCFLFPFGERSISNLNVGKTHRISVVDIKTGAELTAYEAFQRNLIDKSTYLELSGQQYQWKEATFFESYGHPSHMLTDTKTGLQFNINEAIEQGTVDKALVKKYQEGLITLTELADSLLSRLVPKKDLHSPIAGYWLTTTGERISVLKASRRNLVDRITALRCLEAQVSTGGIIDPLTGKKYRVAEALHRGLVDEGFAQQLRQCDLVITGIGHPVTNKVMSVAEAVNANIISKEMGMRCLEFQYLTGGLIEPQVHSRLSLEEALQVGIIDVFIATKLKDQKSHVRNIICPQTKRKLTYKEALEKADFDFHTGLKLLEVSEPLMTGISSLYYSS</sequence>
<evidence type="ECO:0000313" key="15">
    <source>
        <dbReference type="Ensembl" id="ENSLCNP00005012636.1"/>
    </source>
</evidence>
<evidence type="ECO:0000256" key="8">
    <source>
        <dbReference type="ARBA" id="ARBA00022949"/>
    </source>
</evidence>
<dbReference type="Gene3D" id="1.20.5.170">
    <property type="match status" value="1"/>
</dbReference>
<evidence type="ECO:0000256" key="3">
    <source>
        <dbReference type="ARBA" id="ARBA00009109"/>
    </source>
</evidence>
<dbReference type="Pfam" id="PF00681">
    <property type="entry name" value="Plectin"/>
    <property type="match status" value="4"/>
</dbReference>
<dbReference type="FunFam" id="1.20.58.60:FF:000009">
    <property type="entry name" value="dystonin isoform X1"/>
    <property type="match status" value="1"/>
</dbReference>
<feature type="coiled-coil region" evidence="12">
    <location>
        <begin position="883"/>
        <end position="917"/>
    </location>
</feature>
<dbReference type="CDD" id="cd00176">
    <property type="entry name" value="SPEC"/>
    <property type="match status" value="1"/>
</dbReference>
<dbReference type="GO" id="GO:0008017">
    <property type="term" value="F:microtubule binding"/>
    <property type="evidence" value="ECO:0007669"/>
    <property type="project" value="TreeGrafter"/>
</dbReference>
<evidence type="ECO:0000256" key="11">
    <source>
        <dbReference type="PROSITE-ProRule" id="PRU00192"/>
    </source>
</evidence>
<dbReference type="PROSITE" id="PS50002">
    <property type="entry name" value="SH3"/>
    <property type="match status" value="1"/>
</dbReference>
<evidence type="ECO:0000259" key="14">
    <source>
        <dbReference type="PROSITE" id="PS50002"/>
    </source>
</evidence>
<dbReference type="GeneID" id="115514075"/>
<dbReference type="RefSeq" id="XP_030171610.1">
    <property type="nucleotide sequence ID" value="XM_030315750.2"/>
</dbReference>
<dbReference type="Ensembl" id="ENSLCNT00005014152.1">
    <property type="protein sequence ID" value="ENSLCNP00005012636.1"/>
    <property type="gene ID" value="ENSLCNG00005007701.1"/>
</dbReference>
<evidence type="ECO:0000256" key="10">
    <source>
        <dbReference type="ARBA" id="ARBA00023212"/>
    </source>
</evidence>
<evidence type="ECO:0000256" key="4">
    <source>
        <dbReference type="ARBA" id="ARBA00022443"/>
    </source>
</evidence>
<dbReference type="PANTHER" id="PTHR23169">
    <property type="entry name" value="ENVOPLAKIN"/>
    <property type="match status" value="1"/>
</dbReference>
<keyword evidence="7" id="KW-0677">Repeat</keyword>
<dbReference type="SUPFAM" id="SSF75399">
    <property type="entry name" value="Plakin repeat"/>
    <property type="match status" value="2"/>
</dbReference>
<dbReference type="InterPro" id="IPR041615">
    <property type="entry name" value="Desmoplakin_SH3"/>
</dbReference>
<dbReference type="FunFam" id="3.90.1290.10:FF:000001">
    <property type="entry name" value="Plectin a"/>
    <property type="match status" value="1"/>
</dbReference>
<evidence type="ECO:0000256" key="13">
    <source>
        <dbReference type="SAM" id="MobiDB-lite"/>
    </source>
</evidence>
<feature type="domain" description="SH3" evidence="14">
    <location>
        <begin position="562"/>
        <end position="619"/>
    </location>
</feature>
<proteinExistence type="inferred from homology"/>
<feature type="compositionally biased region" description="Low complexity" evidence="13">
    <location>
        <begin position="1"/>
        <end position="16"/>
    </location>
</feature>
<dbReference type="InterPro" id="IPR035915">
    <property type="entry name" value="Plakin_repeat_sf"/>
</dbReference>
<feature type="coiled-coil region" evidence="12">
    <location>
        <begin position="409"/>
        <end position="443"/>
    </location>
</feature>
<dbReference type="Gene3D" id="1.20.58.60">
    <property type="match status" value="4"/>
</dbReference>
<accession>A0A667GC25</accession>
<keyword evidence="5" id="KW-0963">Cytoplasm</keyword>
<dbReference type="GO" id="GO:0045104">
    <property type="term" value="P:intermediate filament cytoskeleton organization"/>
    <property type="evidence" value="ECO:0007669"/>
    <property type="project" value="InterPro"/>
</dbReference>
<name>A0A667GC25_LYNCA</name>
<dbReference type="Pfam" id="PF17902">
    <property type="entry name" value="SH3_10"/>
    <property type="match status" value="1"/>
</dbReference>
<dbReference type="FunFam" id="1.20.58.60:FF:000010">
    <property type="entry name" value="plectin isoform X2"/>
    <property type="match status" value="1"/>
</dbReference>
<dbReference type="Pfam" id="PF21020">
    <property type="entry name" value="Spectrin_4"/>
    <property type="match status" value="1"/>
</dbReference>
<dbReference type="SUPFAM" id="SSF46966">
    <property type="entry name" value="Spectrin repeat"/>
    <property type="match status" value="4"/>
</dbReference>
<dbReference type="GO" id="GO:0030056">
    <property type="term" value="C:hemidesmosome"/>
    <property type="evidence" value="ECO:0007669"/>
    <property type="project" value="TreeGrafter"/>
</dbReference>
<dbReference type="InterPro" id="IPR001101">
    <property type="entry name" value="Plectin_repeat"/>
</dbReference>
<keyword evidence="10" id="KW-0206">Cytoskeleton</keyword>
<protein>
    <submittedName>
        <fullName evidence="15">Dystonin</fullName>
    </submittedName>
</protein>
<feature type="coiled-coil region" evidence="12">
    <location>
        <begin position="1356"/>
        <end position="1726"/>
    </location>
</feature>
<evidence type="ECO:0000256" key="2">
    <source>
        <dbReference type="ARBA" id="ARBA00004282"/>
    </source>
</evidence>
<dbReference type="InterPro" id="IPR001452">
    <property type="entry name" value="SH3_domain"/>
</dbReference>
<dbReference type="SUPFAM" id="SSF57997">
    <property type="entry name" value="Tropomyosin"/>
    <property type="match status" value="1"/>
</dbReference>
<dbReference type="GO" id="GO:0031581">
    <property type="term" value="P:hemidesmosome assembly"/>
    <property type="evidence" value="ECO:0007669"/>
    <property type="project" value="TreeGrafter"/>
</dbReference>
<dbReference type="GO" id="GO:0005882">
    <property type="term" value="C:intermediate filament"/>
    <property type="evidence" value="ECO:0007669"/>
    <property type="project" value="TreeGrafter"/>
</dbReference>
<dbReference type="Gene3D" id="3.90.1290.10">
    <property type="entry name" value="Plakin repeat"/>
    <property type="match status" value="2"/>
</dbReference>
<feature type="coiled-coil region" evidence="12">
    <location>
        <begin position="1790"/>
        <end position="1863"/>
    </location>
</feature>
<dbReference type="InterPro" id="IPR041573">
    <property type="entry name" value="Desmoplakin_Spectrin-like"/>
</dbReference>
<dbReference type="InterPro" id="IPR002017">
    <property type="entry name" value="Spectrin_repeat"/>
</dbReference>
<dbReference type="GO" id="GO:0005198">
    <property type="term" value="F:structural molecule activity"/>
    <property type="evidence" value="ECO:0007669"/>
    <property type="project" value="TreeGrafter"/>
</dbReference>
<keyword evidence="8" id="KW-0965">Cell junction</keyword>
<dbReference type="Pfam" id="PF21097">
    <property type="entry name" value="SR_plectin_7"/>
    <property type="match status" value="1"/>
</dbReference>
<comment type="subcellular location">
    <subcellularLocation>
        <location evidence="2">Cell junction</location>
    </subcellularLocation>
    <subcellularLocation>
        <location evidence="1">Cytoplasm</location>
        <location evidence="1">Cytoskeleton</location>
    </subcellularLocation>
</comment>
<dbReference type="Gene3D" id="3.30.160.780">
    <property type="match status" value="1"/>
</dbReference>
<organism evidence="15 16">
    <name type="scientific">Lynx canadensis</name>
    <name type="common">Canada lynx</name>
    <name type="synonym">Felis canadensis</name>
    <dbReference type="NCBI Taxonomy" id="61383"/>
    <lineage>
        <taxon>Eukaryota</taxon>
        <taxon>Metazoa</taxon>
        <taxon>Chordata</taxon>
        <taxon>Craniata</taxon>
        <taxon>Vertebrata</taxon>
        <taxon>Euteleostomi</taxon>
        <taxon>Mammalia</taxon>
        <taxon>Eutheria</taxon>
        <taxon>Laurasiatheria</taxon>
        <taxon>Carnivora</taxon>
        <taxon>Feliformia</taxon>
        <taxon>Felidae</taxon>
        <taxon>Felinae</taxon>
        <taxon>Lynx</taxon>
    </lineage>
</organism>
<dbReference type="InterPro" id="IPR049538">
    <property type="entry name" value="PCN-like_spectrin-like_rpt"/>
</dbReference>
<comment type="similarity">
    <text evidence="3">Belongs to the plakin or cytolinker family.</text>
</comment>
<evidence type="ECO:0000313" key="16">
    <source>
        <dbReference type="Proteomes" id="UP000472241"/>
    </source>
</evidence>
<keyword evidence="4 11" id="KW-0728">SH3 domain</keyword>
<dbReference type="FunFam" id="1.20.58.60:FF:000052">
    <property type="entry name" value="dystonin isoform X2"/>
    <property type="match status" value="1"/>
</dbReference>
<evidence type="ECO:0000256" key="7">
    <source>
        <dbReference type="ARBA" id="ARBA00022737"/>
    </source>
</evidence>
<dbReference type="GO" id="GO:0042060">
    <property type="term" value="P:wound healing"/>
    <property type="evidence" value="ECO:0007669"/>
    <property type="project" value="TreeGrafter"/>
</dbReference>
<dbReference type="SMART" id="SM00150">
    <property type="entry name" value="SPEC"/>
    <property type="match status" value="2"/>
</dbReference>
<dbReference type="GO" id="GO:0016020">
    <property type="term" value="C:membrane"/>
    <property type="evidence" value="ECO:0007669"/>
    <property type="project" value="TreeGrafter"/>
</dbReference>
<keyword evidence="16" id="KW-1185">Reference proteome</keyword>
<dbReference type="Proteomes" id="UP000472241">
    <property type="component" value="Unplaced"/>
</dbReference>
<dbReference type="InterPro" id="IPR018159">
    <property type="entry name" value="Spectrin/alpha-actinin"/>
</dbReference>
<feature type="region of interest" description="Disordered" evidence="13">
    <location>
        <begin position="1"/>
        <end position="24"/>
    </location>
</feature>
<dbReference type="Pfam" id="PF21019">
    <property type="entry name" value="Spectrin_3"/>
    <property type="match status" value="1"/>
</dbReference>
<dbReference type="PANTHER" id="PTHR23169:SF24">
    <property type="entry name" value="DYSTONIN"/>
    <property type="match status" value="1"/>
</dbReference>
<dbReference type="FunFam" id="1.20.58.60:FF:000060">
    <property type="entry name" value="dystonin isoform X2"/>
    <property type="match status" value="1"/>
</dbReference>
<dbReference type="SMART" id="SM00250">
    <property type="entry name" value="PLEC"/>
    <property type="match status" value="11"/>
</dbReference>
<dbReference type="Pfam" id="PF18373">
    <property type="entry name" value="Spectrin_2"/>
    <property type="match status" value="1"/>
</dbReference>
<keyword evidence="9 12" id="KW-0175">Coiled coil</keyword>
<evidence type="ECO:0000256" key="1">
    <source>
        <dbReference type="ARBA" id="ARBA00004245"/>
    </source>
</evidence>
<evidence type="ECO:0000256" key="6">
    <source>
        <dbReference type="ARBA" id="ARBA00022553"/>
    </source>
</evidence>
<dbReference type="InterPro" id="IPR043197">
    <property type="entry name" value="Plakin"/>
</dbReference>